<protein>
    <submittedName>
        <fullName evidence="1">Uncharacterized protein</fullName>
    </submittedName>
</protein>
<dbReference type="EMBL" id="AP018045">
    <property type="protein sequence ID" value="BAX51569.1"/>
    <property type="molecule type" value="Genomic_DNA"/>
</dbReference>
<dbReference type="Proteomes" id="UP000218676">
    <property type="component" value="Chromosome 1"/>
</dbReference>
<name>A0AAD1CCQ8_PHODP</name>
<evidence type="ECO:0000313" key="1">
    <source>
        <dbReference type="EMBL" id="BAX51569.1"/>
    </source>
</evidence>
<dbReference type="AlphaFoldDB" id="A0AAD1CCQ8"/>
<organism evidence="1 2">
    <name type="scientific">Photobacterium damsela subsp. piscicida</name>
    <name type="common">Pasteurella piscicida</name>
    <dbReference type="NCBI Taxonomy" id="38294"/>
    <lineage>
        <taxon>Bacteria</taxon>
        <taxon>Pseudomonadati</taxon>
        <taxon>Pseudomonadota</taxon>
        <taxon>Gammaproteobacteria</taxon>
        <taxon>Vibrionales</taxon>
        <taxon>Vibrionaceae</taxon>
        <taxon>Photobacterium</taxon>
    </lineage>
</organism>
<gene>
    <name evidence="1" type="ORF">PDPUS_1_00194</name>
</gene>
<sequence>MSISQLFKRWSPLEKLQQQRDSYVQQALGGDSN</sequence>
<proteinExistence type="predicted"/>
<evidence type="ECO:0000313" key="2">
    <source>
        <dbReference type="Proteomes" id="UP000218676"/>
    </source>
</evidence>
<accession>A0AAD1CCQ8</accession>
<reference evidence="2" key="1">
    <citation type="submission" date="2017-05" db="EMBL/GenBank/DDBJ databases">
        <title>Whole genome sequence of fish pathogenic bacteria, Photobacterium damselae subsp. piscicida, strain 91-197, isolated from hybrid striped bass (Morone sp.) in USA.</title>
        <authorList>
            <person name="Teru Y."/>
            <person name="Hikima J."/>
            <person name="Kono T."/>
            <person name="Sakai M."/>
            <person name="Takano T."/>
            <person name="Hawke J.P."/>
            <person name="Takeyama H."/>
            <person name="Aoki T."/>
        </authorList>
    </citation>
    <scope>NUCLEOTIDE SEQUENCE [LARGE SCALE GENOMIC DNA]</scope>
    <source>
        <strain evidence="2">91-197</strain>
    </source>
</reference>